<dbReference type="NCBIfam" id="TIGR01484">
    <property type="entry name" value="HAD-SF-IIB"/>
    <property type="match status" value="1"/>
</dbReference>
<dbReference type="InterPro" id="IPR006379">
    <property type="entry name" value="HAD-SF_hydro_IIB"/>
</dbReference>
<dbReference type="GO" id="GO:0006487">
    <property type="term" value="P:protein N-linked glycosylation"/>
    <property type="evidence" value="ECO:0007669"/>
    <property type="project" value="TreeGrafter"/>
</dbReference>
<feature type="binding site" evidence="11">
    <location>
        <position position="19"/>
    </location>
    <ligand>
        <name>alpha-D-mannose 1-phosphate</name>
        <dbReference type="ChEBI" id="CHEBI:58409"/>
    </ligand>
</feature>
<comment type="catalytic activity">
    <reaction evidence="13">
        <text>alpha-D-mannose 1-phosphate = D-mannose 6-phosphate</text>
        <dbReference type="Rhea" id="RHEA:11140"/>
        <dbReference type="ChEBI" id="CHEBI:58409"/>
        <dbReference type="ChEBI" id="CHEBI:58735"/>
        <dbReference type="EC" id="5.4.2.8"/>
    </reaction>
</comment>
<evidence type="ECO:0000256" key="3">
    <source>
        <dbReference type="ARBA" id="ARBA00009736"/>
    </source>
</evidence>
<dbReference type="AlphaFoldDB" id="A0A4Z2DH23"/>
<dbReference type="UniPathway" id="UPA00126">
    <property type="reaction ID" value="UER00424"/>
</dbReference>
<feature type="binding site" evidence="12">
    <location>
        <position position="10"/>
    </location>
    <ligand>
        <name>Mg(2+)</name>
        <dbReference type="ChEBI" id="CHEBI:18420"/>
        <label>1</label>
    </ligand>
</feature>
<dbReference type="FunFam" id="3.30.1240.20:FF:000001">
    <property type="entry name" value="Phosphomannomutase"/>
    <property type="match status" value="1"/>
</dbReference>
<feature type="binding site" evidence="12">
    <location>
        <position position="12"/>
    </location>
    <ligand>
        <name>Mg(2+)</name>
        <dbReference type="ChEBI" id="CHEBI:18420"/>
        <label>1</label>
    </ligand>
</feature>
<evidence type="ECO:0000256" key="5">
    <source>
        <dbReference type="ARBA" id="ARBA00012730"/>
    </source>
</evidence>
<comment type="subunit">
    <text evidence="4 13">Homodimer.</text>
</comment>
<feature type="binding site" evidence="11">
    <location>
        <position position="132"/>
    </location>
    <ligand>
        <name>alpha-D-mannose 1-phosphate</name>
        <dbReference type="ChEBI" id="CHEBI:58409"/>
    </ligand>
</feature>
<dbReference type="InterPro" id="IPR043169">
    <property type="entry name" value="PMM_cap"/>
</dbReference>
<dbReference type="GO" id="GO:0009298">
    <property type="term" value="P:GDP-mannose biosynthetic process"/>
    <property type="evidence" value="ECO:0007669"/>
    <property type="project" value="UniProtKB-UniPathway"/>
</dbReference>
<evidence type="ECO:0000256" key="6">
    <source>
        <dbReference type="ARBA" id="ARBA00022490"/>
    </source>
</evidence>
<dbReference type="Proteomes" id="UP000311919">
    <property type="component" value="Unassembled WGS sequence"/>
</dbReference>
<dbReference type="EMBL" id="SKCS01000142">
    <property type="protein sequence ID" value="TNN15796.1"/>
    <property type="molecule type" value="Genomic_DNA"/>
</dbReference>
<evidence type="ECO:0000256" key="7">
    <source>
        <dbReference type="ARBA" id="ARBA00022723"/>
    </source>
</evidence>
<organism evidence="14 15">
    <name type="scientific">Schistosoma japonicum</name>
    <name type="common">Blood fluke</name>
    <dbReference type="NCBI Taxonomy" id="6182"/>
    <lineage>
        <taxon>Eukaryota</taxon>
        <taxon>Metazoa</taxon>
        <taxon>Spiralia</taxon>
        <taxon>Lophotrochozoa</taxon>
        <taxon>Platyhelminthes</taxon>
        <taxon>Trematoda</taxon>
        <taxon>Digenea</taxon>
        <taxon>Strigeidida</taxon>
        <taxon>Schistosomatoidea</taxon>
        <taxon>Schistosomatidae</taxon>
        <taxon>Schistosoma</taxon>
    </lineage>
</organism>
<dbReference type="PANTHER" id="PTHR10466:SF0">
    <property type="entry name" value="PHOSPHOMANNOMUTASE"/>
    <property type="match status" value="1"/>
</dbReference>
<dbReference type="InterPro" id="IPR036412">
    <property type="entry name" value="HAD-like_sf"/>
</dbReference>
<evidence type="ECO:0000256" key="1">
    <source>
        <dbReference type="ARBA" id="ARBA00004496"/>
    </source>
</evidence>
<evidence type="ECO:0000313" key="15">
    <source>
        <dbReference type="Proteomes" id="UP000311919"/>
    </source>
</evidence>
<comment type="cofactor">
    <cofactor evidence="12">
        <name>Mg(2+)</name>
        <dbReference type="ChEBI" id="CHEBI:18420"/>
    </cofactor>
</comment>
<dbReference type="Pfam" id="PF03332">
    <property type="entry name" value="PMM"/>
    <property type="match status" value="1"/>
</dbReference>
<proteinExistence type="inferred from homology"/>
<keyword evidence="8 12" id="KW-0460">Magnesium</keyword>
<evidence type="ECO:0000256" key="2">
    <source>
        <dbReference type="ARBA" id="ARBA00004699"/>
    </source>
</evidence>
<dbReference type="GO" id="GO:0005829">
    <property type="term" value="C:cytosol"/>
    <property type="evidence" value="ECO:0007669"/>
    <property type="project" value="TreeGrafter"/>
</dbReference>
<feature type="active site" description="Nucleophile" evidence="10">
    <location>
        <position position="10"/>
    </location>
</feature>
<gene>
    <name evidence="14" type="ORF">EWB00_001070</name>
</gene>
<accession>A0A4Z2DH23</accession>
<comment type="caution">
    <text evidence="14">The sequence shown here is derived from an EMBL/GenBank/DDBJ whole genome shotgun (WGS) entry which is preliminary data.</text>
</comment>
<evidence type="ECO:0000256" key="10">
    <source>
        <dbReference type="PIRSR" id="PIRSR605002-1"/>
    </source>
</evidence>
<feature type="active site" description="Proton donor/acceptor" evidence="10">
    <location>
        <position position="12"/>
    </location>
</feature>
<feature type="binding site" evidence="11">
    <location>
        <position position="121"/>
    </location>
    <ligand>
        <name>alpha-D-mannose 1-phosphate</name>
        <dbReference type="ChEBI" id="CHEBI:58409"/>
    </ligand>
</feature>
<evidence type="ECO:0000256" key="12">
    <source>
        <dbReference type="PIRSR" id="PIRSR605002-3"/>
    </source>
</evidence>
<comment type="similarity">
    <text evidence="3 13">Belongs to the eukaryotic PMM family.</text>
</comment>
<evidence type="ECO:0000256" key="13">
    <source>
        <dbReference type="RuleBase" id="RU361118"/>
    </source>
</evidence>
<evidence type="ECO:0000313" key="14">
    <source>
        <dbReference type="EMBL" id="TNN15796.1"/>
    </source>
</evidence>
<keyword evidence="15" id="KW-1185">Reference proteome</keyword>
<dbReference type="InterPro" id="IPR005002">
    <property type="entry name" value="PMM"/>
</dbReference>
<dbReference type="Gene3D" id="3.30.1240.20">
    <property type="match status" value="1"/>
</dbReference>
<dbReference type="GO" id="GO:0046872">
    <property type="term" value="F:metal ion binding"/>
    <property type="evidence" value="ECO:0007669"/>
    <property type="project" value="UniProtKB-KW"/>
</dbReference>
<dbReference type="PANTHER" id="PTHR10466">
    <property type="entry name" value="PHOSPHOMANNOMUTASE"/>
    <property type="match status" value="1"/>
</dbReference>
<keyword evidence="7 12" id="KW-0479">Metal-binding</keyword>
<comment type="subcellular location">
    <subcellularLocation>
        <location evidence="1 13">Cytoplasm</location>
    </subcellularLocation>
</comment>
<dbReference type="GO" id="GO:0006013">
    <property type="term" value="P:mannose metabolic process"/>
    <property type="evidence" value="ECO:0007669"/>
    <property type="project" value="TreeGrafter"/>
</dbReference>
<sequence length="227" mass="26095">MSKKVICLFDVDGTLTKPRNTITDHMLQFLIKLSSYVPLAVVSGSDFQKVSSQISPSAAEKFPFIFSENGLVVHSYGEKISSTNIVEHVGEDILQRLINFCLQYMSNLWLPRKRGNFIEFRDGLINICPVGRSCTQEERDEFADYDAKHKIRENFVAKMRSEFHSSPLQFAIELETNVYQPKLPYCTARIINTKTAIHTNHSLSKKFRYEVIKGYRLHKSFYVQGGE</sequence>
<feature type="binding site" evidence="11">
    <location>
        <position position="139"/>
    </location>
    <ligand>
        <name>alpha-D-mannose 1-phosphate</name>
        <dbReference type="ChEBI" id="CHEBI:58409"/>
    </ligand>
</feature>
<dbReference type="GO" id="GO:0004615">
    <property type="term" value="F:phosphomannomutase activity"/>
    <property type="evidence" value="ECO:0007669"/>
    <property type="project" value="UniProtKB-EC"/>
</dbReference>
<evidence type="ECO:0000256" key="4">
    <source>
        <dbReference type="ARBA" id="ARBA00011738"/>
    </source>
</evidence>
<dbReference type="EC" id="5.4.2.8" evidence="5 13"/>
<comment type="function">
    <text evidence="13">Involved in the synthesis of the GDP-mannose and dolichol-phosphate-mannose required for a number of critical mannosyl transfer reactions.</text>
</comment>
<evidence type="ECO:0000256" key="11">
    <source>
        <dbReference type="PIRSR" id="PIRSR605002-2"/>
    </source>
</evidence>
<evidence type="ECO:0000256" key="9">
    <source>
        <dbReference type="ARBA" id="ARBA00023235"/>
    </source>
</evidence>
<name>A0A4Z2DH23_SCHJA</name>
<keyword evidence="6 13" id="KW-0963">Cytoplasm</keyword>
<reference evidence="14 15" key="1">
    <citation type="submission" date="2019-03" db="EMBL/GenBank/DDBJ databases">
        <title>An improved genome assembly of the fluke Schistosoma japonicum.</title>
        <authorList>
            <person name="Hu W."/>
            <person name="Luo F."/>
            <person name="Yin M."/>
            <person name="Mo X."/>
            <person name="Sun C."/>
            <person name="Wu Q."/>
            <person name="Zhu B."/>
            <person name="Xiang M."/>
            <person name="Wang J."/>
            <person name="Wang Y."/>
            <person name="Zhang T."/>
            <person name="Xu B."/>
            <person name="Zheng H."/>
            <person name="Feng Z."/>
        </authorList>
    </citation>
    <scope>NUCLEOTIDE SEQUENCE [LARGE SCALE GENOMIC DNA]</scope>
    <source>
        <strain evidence="14">HuSjv2</strain>
        <tissue evidence="14">Worms</tissue>
    </source>
</reference>
<protein>
    <recommendedName>
        <fullName evidence="5 13">Phosphomannomutase</fullName>
        <ecNumber evidence="5 13">5.4.2.8</ecNumber>
    </recommendedName>
</protein>
<keyword evidence="9 13" id="KW-0413">Isomerase</keyword>
<dbReference type="SUPFAM" id="SSF56784">
    <property type="entry name" value="HAD-like"/>
    <property type="match status" value="1"/>
</dbReference>
<dbReference type="OrthoDB" id="10264771at2759"/>
<comment type="pathway">
    <text evidence="2 13">Nucleotide-sugar biosynthesis; GDP-alpha-D-mannose biosynthesis; alpha-D-mannose 1-phosphate from D-fructose 6-phosphate: step 2/2.</text>
</comment>
<evidence type="ECO:0000256" key="8">
    <source>
        <dbReference type="ARBA" id="ARBA00022842"/>
    </source>
</evidence>